<dbReference type="RefSeq" id="WP_342676528.1">
    <property type="nucleotide sequence ID" value="NZ_JBCGCU010000003.1"/>
</dbReference>
<dbReference type="InterPro" id="IPR029063">
    <property type="entry name" value="SAM-dependent_MTases_sf"/>
</dbReference>
<keyword evidence="3" id="KW-1185">Reference proteome</keyword>
<comment type="caution">
    <text evidence="2">The sequence shown here is derived from an EMBL/GenBank/DDBJ whole genome shotgun (WGS) entry which is preliminary data.</text>
</comment>
<proteinExistence type="predicted"/>
<evidence type="ECO:0000313" key="2">
    <source>
        <dbReference type="EMBL" id="MEM0514605.1"/>
    </source>
</evidence>
<protein>
    <submittedName>
        <fullName evidence="2">Methyltransferase domain-containing protein</fullName>
    </submittedName>
</protein>
<dbReference type="EMBL" id="JBCGCU010000003">
    <property type="protein sequence ID" value="MEM0514605.1"/>
    <property type="molecule type" value="Genomic_DNA"/>
</dbReference>
<keyword evidence="2" id="KW-0808">Transferase</keyword>
<dbReference type="GO" id="GO:0032259">
    <property type="term" value="P:methylation"/>
    <property type="evidence" value="ECO:0007669"/>
    <property type="project" value="UniProtKB-KW"/>
</dbReference>
<dbReference type="SUPFAM" id="SSF53335">
    <property type="entry name" value="S-adenosyl-L-methionine-dependent methyltransferases"/>
    <property type="match status" value="1"/>
</dbReference>
<gene>
    <name evidence="2" type="ORF">WCN91_03975</name>
</gene>
<dbReference type="InterPro" id="IPR013216">
    <property type="entry name" value="Methyltransf_11"/>
</dbReference>
<dbReference type="GO" id="GO:0008168">
    <property type="term" value="F:methyltransferase activity"/>
    <property type="evidence" value="ECO:0007669"/>
    <property type="project" value="UniProtKB-KW"/>
</dbReference>
<reference evidence="2 3" key="1">
    <citation type="submission" date="2024-03" db="EMBL/GenBank/DDBJ databases">
        <title>Pseudoalteromonas qingdaonensis sp. nov., isolated from the intestines of marine benthic organisms.</title>
        <authorList>
            <person name="Lin X."/>
            <person name="Fang S."/>
            <person name="Hu X."/>
        </authorList>
    </citation>
    <scope>NUCLEOTIDE SEQUENCE [LARGE SCALE GENOMIC DNA]</scope>
    <source>
        <strain evidence="2 3">YIC-827</strain>
    </source>
</reference>
<keyword evidence="2" id="KW-0489">Methyltransferase</keyword>
<evidence type="ECO:0000259" key="1">
    <source>
        <dbReference type="Pfam" id="PF08241"/>
    </source>
</evidence>
<dbReference type="Pfam" id="PF08241">
    <property type="entry name" value="Methyltransf_11"/>
    <property type="match status" value="1"/>
</dbReference>
<organism evidence="2 3">
    <name type="scientific">Pseudoalteromonas qingdaonensis</name>
    <dbReference type="NCBI Taxonomy" id="3131913"/>
    <lineage>
        <taxon>Bacteria</taxon>
        <taxon>Pseudomonadati</taxon>
        <taxon>Pseudomonadota</taxon>
        <taxon>Gammaproteobacteria</taxon>
        <taxon>Alteromonadales</taxon>
        <taxon>Pseudoalteromonadaceae</taxon>
        <taxon>Pseudoalteromonas</taxon>
    </lineage>
</organism>
<feature type="domain" description="Methyltransferase type 11" evidence="1">
    <location>
        <begin position="53"/>
        <end position="125"/>
    </location>
</feature>
<dbReference type="CDD" id="cd02440">
    <property type="entry name" value="AdoMet_MTases"/>
    <property type="match status" value="1"/>
</dbReference>
<name>A0ABU9MTH8_9GAMM</name>
<evidence type="ECO:0000313" key="3">
    <source>
        <dbReference type="Proteomes" id="UP001447008"/>
    </source>
</evidence>
<sequence>MKPALSLQRHPPPHAWGQFPHGEYLQSDIERKMQPWLERMFGYHLLKIGDLSVQLDTSASPIKHQVGVSARAPKAGVIAEVDELPFAEGSVDACVLSLCLEYNTDPHHILREAHRTLIAGGYIVITGFNPLSFCGLASLMPFSRKKLPWSGRFFTPSRVKDWLDLLGFELVAEERFLHASLARGSRLSRFARWRSFCRHYLKPMGSVYMLVARKRVTPLTPIKPKWQARPTFKPAIKGVEVSRQRRTNKTLKDQRPL</sequence>
<dbReference type="Gene3D" id="3.40.50.150">
    <property type="entry name" value="Vaccinia Virus protein VP39"/>
    <property type="match status" value="1"/>
</dbReference>
<accession>A0ABU9MTH8</accession>
<dbReference type="Proteomes" id="UP001447008">
    <property type="component" value="Unassembled WGS sequence"/>
</dbReference>